<keyword evidence="1" id="KW-0805">Transcription regulation</keyword>
<dbReference type="SMART" id="SM00342">
    <property type="entry name" value="HTH_ARAC"/>
    <property type="match status" value="1"/>
</dbReference>
<organism evidence="6 7">
    <name type="scientific">Cohnella xylanilytica</name>
    <dbReference type="NCBI Taxonomy" id="557555"/>
    <lineage>
        <taxon>Bacteria</taxon>
        <taxon>Bacillati</taxon>
        <taxon>Bacillota</taxon>
        <taxon>Bacilli</taxon>
        <taxon>Bacillales</taxon>
        <taxon>Paenibacillaceae</taxon>
        <taxon>Cohnella</taxon>
    </lineage>
</organism>
<sequence>MPVERVLLRYEEELYFPVHPDIAVVEAEENLWLLEHVHNFVEIVLVAEGNGLHYLNGEPLQVRSGDLFALPVGTRHVFRPSGDPSRDAKRNRLKVFNCLIRRSAMRRLAEFLADREAANFARWLVGDGGDFGNAVAESGWLRLRDDGGDLRRTFLRLKEAYSRHSLEPDSLSLWASAMELLSAVYRGSRERTAKAGDPDDSQSPVRRPWPGSPLSLALAYMKRHYAERVTLADAAAAAGIGPRQLSRLFARRMGTSFRSALEEIRTEACCRLLRDTRIPIKDLPPRVGLEQWKTLSRLFRKRMGTTLGEYRRSHSPAPEADSTDSGSSQPGISG</sequence>
<feature type="domain" description="HTH araC/xylS-type" evidence="5">
    <location>
        <begin position="215"/>
        <end position="313"/>
    </location>
</feature>
<protein>
    <submittedName>
        <fullName evidence="6">Helix-turn-helix transcriptional regulator</fullName>
    </submittedName>
</protein>
<evidence type="ECO:0000313" key="6">
    <source>
        <dbReference type="EMBL" id="MBB6695561.1"/>
    </source>
</evidence>
<feature type="region of interest" description="Disordered" evidence="4">
    <location>
        <begin position="307"/>
        <end position="334"/>
    </location>
</feature>
<dbReference type="Pfam" id="PF02311">
    <property type="entry name" value="AraC_binding"/>
    <property type="match status" value="1"/>
</dbReference>
<dbReference type="AlphaFoldDB" id="A0A841UC83"/>
<reference evidence="6 7" key="1">
    <citation type="submission" date="2020-08" db="EMBL/GenBank/DDBJ databases">
        <title>Cohnella phylogeny.</title>
        <authorList>
            <person name="Dunlap C."/>
        </authorList>
    </citation>
    <scope>NUCLEOTIDE SEQUENCE [LARGE SCALE GENOMIC DNA]</scope>
    <source>
        <strain evidence="6 7">DSM 25239</strain>
    </source>
</reference>
<dbReference type="PANTHER" id="PTHR46796:SF13">
    <property type="entry name" value="HTH-TYPE TRANSCRIPTIONAL ACTIVATOR RHAS"/>
    <property type="match status" value="1"/>
</dbReference>
<dbReference type="Gene3D" id="1.10.10.60">
    <property type="entry name" value="Homeodomain-like"/>
    <property type="match status" value="1"/>
</dbReference>
<evidence type="ECO:0000256" key="4">
    <source>
        <dbReference type="SAM" id="MobiDB-lite"/>
    </source>
</evidence>
<dbReference type="PANTHER" id="PTHR46796">
    <property type="entry name" value="HTH-TYPE TRANSCRIPTIONAL ACTIVATOR RHAS-RELATED"/>
    <property type="match status" value="1"/>
</dbReference>
<evidence type="ECO:0000259" key="5">
    <source>
        <dbReference type="PROSITE" id="PS01124"/>
    </source>
</evidence>
<dbReference type="Pfam" id="PF12833">
    <property type="entry name" value="HTH_18"/>
    <property type="match status" value="1"/>
</dbReference>
<dbReference type="SUPFAM" id="SSF46689">
    <property type="entry name" value="Homeodomain-like"/>
    <property type="match status" value="2"/>
</dbReference>
<dbReference type="InterPro" id="IPR014710">
    <property type="entry name" value="RmlC-like_jellyroll"/>
</dbReference>
<dbReference type="InterPro" id="IPR011051">
    <property type="entry name" value="RmlC_Cupin_sf"/>
</dbReference>
<keyword evidence="7" id="KW-1185">Reference proteome</keyword>
<evidence type="ECO:0000256" key="3">
    <source>
        <dbReference type="ARBA" id="ARBA00023163"/>
    </source>
</evidence>
<feature type="compositionally biased region" description="Polar residues" evidence="4">
    <location>
        <begin position="323"/>
        <end position="334"/>
    </location>
</feature>
<dbReference type="GO" id="GO:0043565">
    <property type="term" value="F:sequence-specific DNA binding"/>
    <property type="evidence" value="ECO:0007669"/>
    <property type="project" value="InterPro"/>
</dbReference>
<gene>
    <name evidence="6" type="ORF">H7B90_29640</name>
</gene>
<dbReference type="InterPro" id="IPR009057">
    <property type="entry name" value="Homeodomain-like_sf"/>
</dbReference>
<comment type="caution">
    <text evidence="6">The sequence shown here is derived from an EMBL/GenBank/DDBJ whole genome shotgun (WGS) entry which is preliminary data.</text>
</comment>
<dbReference type="InterPro" id="IPR050204">
    <property type="entry name" value="AraC_XylS_family_regulators"/>
</dbReference>
<accession>A0A841UC83</accession>
<dbReference type="GO" id="GO:0003700">
    <property type="term" value="F:DNA-binding transcription factor activity"/>
    <property type="evidence" value="ECO:0007669"/>
    <property type="project" value="InterPro"/>
</dbReference>
<evidence type="ECO:0000256" key="1">
    <source>
        <dbReference type="ARBA" id="ARBA00023015"/>
    </source>
</evidence>
<evidence type="ECO:0000313" key="7">
    <source>
        <dbReference type="Proteomes" id="UP000553776"/>
    </source>
</evidence>
<dbReference type="Gene3D" id="2.60.120.10">
    <property type="entry name" value="Jelly Rolls"/>
    <property type="match status" value="1"/>
</dbReference>
<proteinExistence type="predicted"/>
<dbReference type="SUPFAM" id="SSF51182">
    <property type="entry name" value="RmlC-like cupins"/>
    <property type="match status" value="1"/>
</dbReference>
<dbReference type="EMBL" id="JACJVR010000130">
    <property type="protein sequence ID" value="MBB6695561.1"/>
    <property type="molecule type" value="Genomic_DNA"/>
</dbReference>
<dbReference type="InterPro" id="IPR018060">
    <property type="entry name" value="HTH_AraC"/>
</dbReference>
<dbReference type="InterPro" id="IPR003313">
    <property type="entry name" value="AraC-bd"/>
</dbReference>
<keyword evidence="2" id="KW-0238">DNA-binding</keyword>
<dbReference type="Proteomes" id="UP000553776">
    <property type="component" value="Unassembled WGS sequence"/>
</dbReference>
<evidence type="ECO:0000256" key="2">
    <source>
        <dbReference type="ARBA" id="ARBA00023125"/>
    </source>
</evidence>
<dbReference type="PROSITE" id="PS01124">
    <property type="entry name" value="HTH_ARAC_FAMILY_2"/>
    <property type="match status" value="1"/>
</dbReference>
<keyword evidence="3" id="KW-0804">Transcription</keyword>
<name>A0A841UC83_9BACL</name>
<dbReference type="RefSeq" id="WP_185139511.1">
    <property type="nucleotide sequence ID" value="NZ_JACJVR010000130.1"/>
</dbReference>